<proteinExistence type="predicted"/>
<keyword evidence="4" id="KW-1185">Reference proteome</keyword>
<accession>A0ABP8GDQ8</accession>
<dbReference type="InterPro" id="IPR011006">
    <property type="entry name" value="CheY-like_superfamily"/>
</dbReference>
<dbReference type="Proteomes" id="UP001501725">
    <property type="component" value="Unassembled WGS sequence"/>
</dbReference>
<dbReference type="Gene3D" id="3.40.50.2300">
    <property type="match status" value="1"/>
</dbReference>
<evidence type="ECO:0000313" key="4">
    <source>
        <dbReference type="Proteomes" id="UP001501725"/>
    </source>
</evidence>
<gene>
    <name evidence="3" type="ORF">GCM10023184_08840</name>
</gene>
<evidence type="ECO:0000256" key="1">
    <source>
        <dbReference type="PROSITE-ProRule" id="PRU00169"/>
    </source>
</evidence>
<comment type="caution">
    <text evidence="3">The sequence shown here is derived from an EMBL/GenBank/DDBJ whole genome shotgun (WGS) entry which is preliminary data.</text>
</comment>
<sequence>MNCVIAPGLRYLAYVEDDEDDRELFAEVAEAAQLPVRCFPDGRALLEQLALAPDAPPCLILLDMKNPVISGPETYDLLAADNRFSSIPVKFFSTSVDFVDASYGPSALAVELIPKPDMYSDWVSLVTRLARYCQEPVSDDN</sequence>
<dbReference type="RefSeq" id="WP_345253707.1">
    <property type="nucleotide sequence ID" value="NZ_BAABGY010000002.1"/>
</dbReference>
<dbReference type="PROSITE" id="PS50110">
    <property type="entry name" value="RESPONSE_REGULATORY"/>
    <property type="match status" value="1"/>
</dbReference>
<feature type="domain" description="Response regulatory" evidence="2">
    <location>
        <begin position="11"/>
        <end position="130"/>
    </location>
</feature>
<dbReference type="SUPFAM" id="SSF52172">
    <property type="entry name" value="CheY-like"/>
    <property type="match status" value="1"/>
</dbReference>
<reference evidence="4" key="1">
    <citation type="journal article" date="2019" name="Int. J. Syst. Evol. Microbiol.">
        <title>The Global Catalogue of Microorganisms (GCM) 10K type strain sequencing project: providing services to taxonomists for standard genome sequencing and annotation.</title>
        <authorList>
            <consortium name="The Broad Institute Genomics Platform"/>
            <consortium name="The Broad Institute Genome Sequencing Center for Infectious Disease"/>
            <person name="Wu L."/>
            <person name="Ma J."/>
        </authorList>
    </citation>
    <scope>NUCLEOTIDE SEQUENCE [LARGE SCALE GENOMIC DNA]</scope>
    <source>
        <strain evidence="4">JCM 17919</strain>
    </source>
</reference>
<feature type="modified residue" description="4-aspartylphosphate" evidence="1">
    <location>
        <position position="63"/>
    </location>
</feature>
<name>A0ABP8GDQ8_9BACT</name>
<evidence type="ECO:0000313" key="3">
    <source>
        <dbReference type="EMBL" id="GAA4322447.1"/>
    </source>
</evidence>
<organism evidence="3 4">
    <name type="scientific">Flaviaesturariibacter amylovorans</name>
    <dbReference type="NCBI Taxonomy" id="1084520"/>
    <lineage>
        <taxon>Bacteria</taxon>
        <taxon>Pseudomonadati</taxon>
        <taxon>Bacteroidota</taxon>
        <taxon>Chitinophagia</taxon>
        <taxon>Chitinophagales</taxon>
        <taxon>Chitinophagaceae</taxon>
        <taxon>Flaviaestuariibacter</taxon>
    </lineage>
</organism>
<dbReference type="EMBL" id="BAABGY010000002">
    <property type="protein sequence ID" value="GAA4322447.1"/>
    <property type="molecule type" value="Genomic_DNA"/>
</dbReference>
<dbReference type="InterPro" id="IPR001789">
    <property type="entry name" value="Sig_transdc_resp-reg_receiver"/>
</dbReference>
<keyword evidence="1" id="KW-0597">Phosphoprotein</keyword>
<protein>
    <recommendedName>
        <fullName evidence="2">Response regulatory domain-containing protein</fullName>
    </recommendedName>
</protein>
<evidence type="ECO:0000259" key="2">
    <source>
        <dbReference type="PROSITE" id="PS50110"/>
    </source>
</evidence>